<feature type="binding site" evidence="8">
    <location>
        <position position="238"/>
    </location>
    <ligand>
        <name>FMN</name>
        <dbReference type="ChEBI" id="CHEBI:58210"/>
    </ligand>
</feature>
<feature type="binding site" evidence="8">
    <location>
        <position position="28"/>
    </location>
    <ligand>
        <name>glyoxylate</name>
        <dbReference type="ChEBI" id="CHEBI:36655"/>
    </ligand>
</feature>
<dbReference type="PANTHER" id="PTHR10578">
    <property type="entry name" value="S -2-HYDROXY-ACID OXIDASE-RELATED"/>
    <property type="match status" value="1"/>
</dbReference>
<evidence type="ECO:0000256" key="7">
    <source>
        <dbReference type="PIRSR" id="PIRSR000138-1"/>
    </source>
</evidence>
<dbReference type="STRING" id="407821.A0A087U4G4"/>
<feature type="binding site" evidence="8">
    <location>
        <position position="260"/>
    </location>
    <ligand>
        <name>glyoxylate</name>
        <dbReference type="ChEBI" id="CHEBI:36655"/>
    </ligand>
</feature>
<comment type="cofactor">
    <cofactor evidence="1">
        <name>FMN</name>
        <dbReference type="ChEBI" id="CHEBI:58210"/>
    </cofactor>
</comment>
<evidence type="ECO:0000313" key="11">
    <source>
        <dbReference type="Proteomes" id="UP000054359"/>
    </source>
</evidence>
<feature type="non-terminal residue" evidence="10">
    <location>
        <position position="371"/>
    </location>
</feature>
<dbReference type="GO" id="GO:0001561">
    <property type="term" value="P:fatty acid alpha-oxidation"/>
    <property type="evidence" value="ECO:0007669"/>
    <property type="project" value="TreeGrafter"/>
</dbReference>
<dbReference type="InterPro" id="IPR000262">
    <property type="entry name" value="FMN-dep_DH"/>
</dbReference>
<evidence type="ECO:0000256" key="2">
    <source>
        <dbReference type="ARBA" id="ARBA00013087"/>
    </source>
</evidence>
<reference evidence="10 11" key="1">
    <citation type="submission" date="2013-11" db="EMBL/GenBank/DDBJ databases">
        <title>Genome sequencing of Stegodyphus mimosarum.</title>
        <authorList>
            <person name="Bechsgaard J."/>
        </authorList>
    </citation>
    <scope>NUCLEOTIDE SEQUENCE [LARGE SCALE GENOMIC DNA]</scope>
</reference>
<protein>
    <recommendedName>
        <fullName evidence="2">(S)-2-hydroxy-acid oxidase</fullName>
        <ecNumber evidence="2">1.1.3.15</ecNumber>
    </recommendedName>
</protein>
<dbReference type="EMBL" id="KK118107">
    <property type="protein sequence ID" value="KFM72253.1"/>
    <property type="molecule type" value="Genomic_DNA"/>
</dbReference>
<evidence type="ECO:0000256" key="4">
    <source>
        <dbReference type="ARBA" id="ARBA00024042"/>
    </source>
</evidence>
<dbReference type="PROSITE" id="PS00557">
    <property type="entry name" value="FMN_HYDROXY_ACID_DH_1"/>
    <property type="match status" value="1"/>
</dbReference>
<evidence type="ECO:0000259" key="9">
    <source>
        <dbReference type="PROSITE" id="PS51349"/>
    </source>
</evidence>
<dbReference type="EC" id="1.1.3.15" evidence="2"/>
<feature type="binding site" evidence="8">
    <location>
        <position position="262"/>
    </location>
    <ligand>
        <name>glyoxylate</name>
        <dbReference type="ChEBI" id="CHEBI:36655"/>
    </ligand>
</feature>
<feature type="binding site" evidence="8">
    <location>
        <position position="265"/>
    </location>
    <ligand>
        <name>glyoxylate</name>
        <dbReference type="ChEBI" id="CHEBI:36655"/>
    </ligand>
</feature>
<dbReference type="Gene3D" id="3.20.20.70">
    <property type="entry name" value="Aldolase class I"/>
    <property type="match status" value="1"/>
</dbReference>
<feature type="binding site" evidence="8">
    <location>
        <position position="132"/>
    </location>
    <ligand>
        <name>glyoxylate</name>
        <dbReference type="ChEBI" id="CHEBI:36655"/>
    </ligand>
</feature>
<dbReference type="CDD" id="cd02809">
    <property type="entry name" value="alpha_hydroxyacid_oxid_FMN"/>
    <property type="match status" value="1"/>
</dbReference>
<gene>
    <name evidence="10" type="ORF">X975_21963</name>
</gene>
<dbReference type="SUPFAM" id="SSF51395">
    <property type="entry name" value="FMN-linked oxidoreductases"/>
    <property type="match status" value="1"/>
</dbReference>
<dbReference type="FunFam" id="3.20.20.70:FF:000056">
    <property type="entry name" value="hydroxyacid oxidase 2"/>
    <property type="match status" value="1"/>
</dbReference>
<dbReference type="InterPro" id="IPR037396">
    <property type="entry name" value="FMN_HAD"/>
</dbReference>
<feature type="binding site" evidence="8">
    <location>
        <position position="169"/>
    </location>
    <ligand>
        <name>glyoxylate</name>
        <dbReference type="ChEBI" id="CHEBI:36655"/>
    </ligand>
</feature>
<evidence type="ECO:0000256" key="6">
    <source>
        <dbReference type="ARBA" id="ARBA00029327"/>
    </source>
</evidence>
<dbReference type="PIRSF" id="PIRSF000138">
    <property type="entry name" value="Al-hdrx_acd_dh"/>
    <property type="match status" value="1"/>
</dbReference>
<dbReference type="PROSITE" id="PS51349">
    <property type="entry name" value="FMN_HYDROXY_ACID_DH_2"/>
    <property type="match status" value="1"/>
</dbReference>
<dbReference type="PANTHER" id="PTHR10578:SF149">
    <property type="entry name" value="2-HYDROXYACID OXIDASE 2"/>
    <property type="match status" value="1"/>
</dbReference>
<feature type="active site" description="Proton acceptor" evidence="7">
    <location>
        <position position="262"/>
    </location>
</feature>
<dbReference type="GO" id="GO:0010181">
    <property type="term" value="F:FMN binding"/>
    <property type="evidence" value="ECO:0007669"/>
    <property type="project" value="InterPro"/>
</dbReference>
<evidence type="ECO:0000256" key="1">
    <source>
        <dbReference type="ARBA" id="ARBA00001917"/>
    </source>
</evidence>
<dbReference type="Pfam" id="PF01070">
    <property type="entry name" value="FMN_dh"/>
    <property type="match status" value="1"/>
</dbReference>
<comment type="similarity">
    <text evidence="4">Belongs to the FMN-dependent alpha-hydroxy acid dehydrogenase family.</text>
</comment>
<sequence>MSSSSEFVCLDDFEKYALKVLSKKVVDYYASGANHQQTLCENCAAFSRLRFRPRCLNNVSIRNPRTEILGKPVSFPVGIAPTAMQRMAHPEGEIATVKGAASEGVIMILSTLSTTSLEDVAEAAPSSNRWFQLYIYKDRNATRNLVARAEKAGYSALVLTVDTPLFGNRLADTRNRFSLPPHLRLANFDYADIKCSVPATATDDSNLNKYVNSLFDPSLSWKDIQWLKEISTLPIIVKGILTAEDAILAVEHGVAGIIVSNHGARQLDGVPSTIEALPEVVRAVAGRCEVYLDGGVRTGTDVVKALALGAKTVFIGRPILWGLTHSGENGVRRVLQILKKEFDLAMALLGCSKVEDIKPSMVVRQEYYSKL</sequence>
<feature type="binding site" evidence="8">
    <location>
        <begin position="316"/>
        <end position="317"/>
    </location>
    <ligand>
        <name>FMN</name>
        <dbReference type="ChEBI" id="CHEBI:58210"/>
    </ligand>
</feature>
<keyword evidence="11" id="KW-1185">Reference proteome</keyword>
<feature type="binding site" evidence="8">
    <location>
        <position position="134"/>
    </location>
    <ligand>
        <name>glyoxylate</name>
        <dbReference type="ChEBI" id="CHEBI:36655"/>
    </ligand>
</feature>
<dbReference type="GO" id="GO:0003973">
    <property type="term" value="F:(S)-2-hydroxy-acid oxidase activity"/>
    <property type="evidence" value="ECO:0007669"/>
    <property type="project" value="UniProtKB-EC"/>
</dbReference>
<comment type="catalytic activity">
    <reaction evidence="6">
        <text>2-hydroxyoctanoate + O2 = 2-oxooctanoate + H2O2</text>
        <dbReference type="Rhea" id="RHEA:67940"/>
        <dbReference type="ChEBI" id="CHEBI:15379"/>
        <dbReference type="ChEBI" id="CHEBI:16240"/>
        <dbReference type="ChEBI" id="CHEBI:133514"/>
        <dbReference type="ChEBI" id="CHEBI:176689"/>
    </reaction>
    <physiologicalReaction direction="left-to-right" evidence="6">
        <dbReference type="Rhea" id="RHEA:67941"/>
    </physiologicalReaction>
</comment>
<feature type="binding site" evidence="8">
    <location>
        <begin position="81"/>
        <end position="83"/>
    </location>
    <ligand>
        <name>FMN</name>
        <dbReference type="ChEBI" id="CHEBI:58210"/>
    </ligand>
</feature>
<proteinExistence type="inferred from homology"/>
<feature type="binding site" evidence="8">
    <location>
        <begin position="293"/>
        <end position="297"/>
    </location>
    <ligand>
        <name>FMN</name>
        <dbReference type="ChEBI" id="CHEBI:58210"/>
    </ligand>
</feature>
<dbReference type="InterPro" id="IPR008259">
    <property type="entry name" value="FMN_hydac_DH_AS"/>
</dbReference>
<feature type="domain" description="FMN hydroxy acid dehydrogenase" evidence="9">
    <location>
        <begin position="2"/>
        <end position="367"/>
    </location>
</feature>
<evidence type="ECO:0000256" key="3">
    <source>
        <dbReference type="ARBA" id="ARBA00023002"/>
    </source>
</evidence>
<feature type="binding site" evidence="8">
    <location>
        <position position="160"/>
    </location>
    <ligand>
        <name>FMN</name>
        <dbReference type="ChEBI" id="CHEBI:58210"/>
    </ligand>
</feature>
<dbReference type="GO" id="GO:0005782">
    <property type="term" value="C:peroxisomal matrix"/>
    <property type="evidence" value="ECO:0007669"/>
    <property type="project" value="TreeGrafter"/>
</dbReference>
<evidence type="ECO:0000313" key="10">
    <source>
        <dbReference type="EMBL" id="KFM72253.1"/>
    </source>
</evidence>
<organism evidence="10 11">
    <name type="scientific">Stegodyphus mimosarum</name>
    <name type="common">African social velvet spider</name>
    <dbReference type="NCBI Taxonomy" id="407821"/>
    <lineage>
        <taxon>Eukaryota</taxon>
        <taxon>Metazoa</taxon>
        <taxon>Ecdysozoa</taxon>
        <taxon>Arthropoda</taxon>
        <taxon>Chelicerata</taxon>
        <taxon>Arachnida</taxon>
        <taxon>Araneae</taxon>
        <taxon>Araneomorphae</taxon>
        <taxon>Entelegynae</taxon>
        <taxon>Eresoidea</taxon>
        <taxon>Eresidae</taxon>
        <taxon>Stegodyphus</taxon>
    </lineage>
</organism>
<keyword evidence="8" id="KW-0285">Flavoprotein</keyword>
<dbReference type="Proteomes" id="UP000054359">
    <property type="component" value="Unassembled WGS sequence"/>
</dbReference>
<dbReference type="AlphaFoldDB" id="A0A087U4G4"/>
<accession>A0A087U4G4</accession>
<name>A0A087U4G4_STEMI</name>
<comment type="catalytic activity">
    <reaction evidence="5">
        <text>a (2S)-2-hydroxycarboxylate + O2 = a 2-oxocarboxylate + H2O2</text>
        <dbReference type="Rhea" id="RHEA:16789"/>
        <dbReference type="ChEBI" id="CHEBI:15379"/>
        <dbReference type="ChEBI" id="CHEBI:16240"/>
        <dbReference type="ChEBI" id="CHEBI:35179"/>
        <dbReference type="ChEBI" id="CHEBI:58123"/>
        <dbReference type="EC" id="1.1.3.15"/>
    </reaction>
    <physiologicalReaction direction="left-to-right" evidence="5">
        <dbReference type="Rhea" id="RHEA:16790"/>
    </physiologicalReaction>
</comment>
<evidence type="ECO:0000256" key="5">
    <source>
        <dbReference type="ARBA" id="ARBA00029325"/>
    </source>
</evidence>
<dbReference type="OMA" id="AGMSNTH"/>
<dbReference type="OrthoDB" id="25826at2759"/>
<dbReference type="InterPro" id="IPR013785">
    <property type="entry name" value="Aldolase_TIM"/>
</dbReference>
<dbReference type="InterPro" id="IPR012133">
    <property type="entry name" value="Alpha-hydoxy_acid_DH_FMN"/>
</dbReference>
<keyword evidence="3" id="KW-0560">Oxidoreductase</keyword>
<feature type="binding site" evidence="8">
    <location>
        <position position="110"/>
    </location>
    <ligand>
        <name>FMN</name>
        <dbReference type="ChEBI" id="CHEBI:58210"/>
    </ligand>
</feature>
<evidence type="ECO:0000256" key="8">
    <source>
        <dbReference type="PIRSR" id="PIRSR000138-2"/>
    </source>
</evidence>
<keyword evidence="8" id="KW-0288">FMN</keyword>